<sequence>MQPKIYIKLEGITWKVTTNGQWLPLSPSETIDIELPFICEHTHFNDIISIHFNESEILTD</sequence>
<dbReference type="Proteomes" id="UP000189966">
    <property type="component" value="Unassembled WGS sequence"/>
</dbReference>
<evidence type="ECO:0000313" key="1">
    <source>
        <dbReference type="EMBL" id="SKC31480.1"/>
    </source>
</evidence>
<dbReference type="RefSeq" id="WP_080156258.1">
    <property type="nucleotide sequence ID" value="NZ_CP175535.1"/>
</dbReference>
<evidence type="ECO:0000313" key="2">
    <source>
        <dbReference type="Proteomes" id="UP000189966"/>
    </source>
</evidence>
<accession>A0A1T5HXG3</accession>
<protein>
    <submittedName>
        <fullName evidence="1">Uncharacterized protein</fullName>
    </submittedName>
</protein>
<organism evidence="1 2">
    <name type="scientific">Photobacterium piscicola</name>
    <dbReference type="NCBI Taxonomy" id="1378299"/>
    <lineage>
        <taxon>Bacteria</taxon>
        <taxon>Pseudomonadati</taxon>
        <taxon>Pseudomonadota</taxon>
        <taxon>Gammaproteobacteria</taxon>
        <taxon>Vibrionales</taxon>
        <taxon>Vibrionaceae</taxon>
        <taxon>Photobacterium</taxon>
    </lineage>
</organism>
<name>A0A1T5HXG3_9GAMM</name>
<gene>
    <name evidence="1" type="ORF">CZ809_00958</name>
</gene>
<dbReference type="AlphaFoldDB" id="A0A1T5HXG3"/>
<reference evidence="1 2" key="1">
    <citation type="submission" date="2017-02" db="EMBL/GenBank/DDBJ databases">
        <authorList>
            <person name="Peterson S.W."/>
        </authorList>
    </citation>
    <scope>NUCLEOTIDE SEQUENCE [LARGE SCALE GENOMIC DNA]</scope>
    <source>
        <strain evidence="2">type strain: NCCB 100098</strain>
    </source>
</reference>
<dbReference type="OrthoDB" id="5649378at2"/>
<dbReference type="EMBL" id="FUZI01000001">
    <property type="protein sequence ID" value="SKC31480.1"/>
    <property type="molecule type" value="Genomic_DNA"/>
</dbReference>
<proteinExistence type="predicted"/>